<dbReference type="PANTHER" id="PTHR24015:SF548">
    <property type="entry name" value="OS08G0340900 PROTEIN"/>
    <property type="match status" value="1"/>
</dbReference>
<reference evidence="2 3" key="1">
    <citation type="submission" date="2023-12" db="EMBL/GenBank/DDBJ databases">
        <title>A high-quality genome assembly for Dillenia turbinata (Dilleniales).</title>
        <authorList>
            <person name="Chanderbali A."/>
        </authorList>
    </citation>
    <scope>NUCLEOTIDE SEQUENCE [LARGE SCALE GENOMIC DNA]</scope>
    <source>
        <strain evidence="2">LSX21</strain>
        <tissue evidence="2">Leaf</tissue>
    </source>
</reference>
<dbReference type="AlphaFoldDB" id="A0AAN8UHA4"/>
<gene>
    <name evidence="2" type="ORF">RJ641_023814</name>
</gene>
<evidence type="ECO:0000256" key="1">
    <source>
        <dbReference type="ARBA" id="ARBA00022737"/>
    </source>
</evidence>
<proteinExistence type="predicted"/>
<keyword evidence="3" id="KW-1185">Reference proteome</keyword>
<dbReference type="Proteomes" id="UP001370490">
    <property type="component" value="Unassembled WGS sequence"/>
</dbReference>
<dbReference type="Gene3D" id="1.25.40.10">
    <property type="entry name" value="Tetratricopeptide repeat domain"/>
    <property type="match status" value="2"/>
</dbReference>
<dbReference type="GO" id="GO:0003723">
    <property type="term" value="F:RNA binding"/>
    <property type="evidence" value="ECO:0007669"/>
    <property type="project" value="InterPro"/>
</dbReference>
<dbReference type="GO" id="GO:0009451">
    <property type="term" value="P:RNA modification"/>
    <property type="evidence" value="ECO:0007669"/>
    <property type="project" value="InterPro"/>
</dbReference>
<dbReference type="PANTHER" id="PTHR24015">
    <property type="entry name" value="OS07G0578800 PROTEIN-RELATED"/>
    <property type="match status" value="1"/>
</dbReference>
<dbReference type="InterPro" id="IPR011990">
    <property type="entry name" value="TPR-like_helical_dom_sf"/>
</dbReference>
<organism evidence="2 3">
    <name type="scientific">Dillenia turbinata</name>
    <dbReference type="NCBI Taxonomy" id="194707"/>
    <lineage>
        <taxon>Eukaryota</taxon>
        <taxon>Viridiplantae</taxon>
        <taxon>Streptophyta</taxon>
        <taxon>Embryophyta</taxon>
        <taxon>Tracheophyta</taxon>
        <taxon>Spermatophyta</taxon>
        <taxon>Magnoliopsida</taxon>
        <taxon>eudicotyledons</taxon>
        <taxon>Gunneridae</taxon>
        <taxon>Pentapetalae</taxon>
        <taxon>Dilleniales</taxon>
        <taxon>Dilleniaceae</taxon>
        <taxon>Dillenia</taxon>
    </lineage>
</organism>
<dbReference type="EMBL" id="JBAMMX010000028">
    <property type="protein sequence ID" value="KAK6911721.1"/>
    <property type="molecule type" value="Genomic_DNA"/>
</dbReference>
<evidence type="ECO:0000313" key="3">
    <source>
        <dbReference type="Proteomes" id="UP001370490"/>
    </source>
</evidence>
<protein>
    <submittedName>
        <fullName evidence="2">Pentatricopeptide repeat</fullName>
    </submittedName>
</protein>
<dbReference type="Pfam" id="PF01535">
    <property type="entry name" value="PPR"/>
    <property type="match status" value="4"/>
</dbReference>
<evidence type="ECO:0000313" key="2">
    <source>
        <dbReference type="EMBL" id="KAK6911721.1"/>
    </source>
</evidence>
<sequence length="237" mass="25735">MQSEPKASDLLHKFTRKSSPITSLVSLFCSTISSTVMPNVTISIKVLSFCADLKGVVNGQQIQSLICKHGFESFVYVGTALLDMYAKCCEMGLAEKVFVAMSERSPASWNAMIVGFLQSKLYDRAIGVFKKVLGGAGTGADSVCPDEVSFSIILSASADISCVEVGKQVHALAVKMKQFSSVYVSNSLLDMYFKCGCFEDVAKLFNGIGCRHAVVWNVMITGWLQNDNFEQAVIIFG</sequence>
<keyword evidence="1" id="KW-0677">Repeat</keyword>
<accession>A0AAN8UHA4</accession>
<dbReference type="InterPro" id="IPR002885">
    <property type="entry name" value="PPR_rpt"/>
</dbReference>
<dbReference type="InterPro" id="IPR046960">
    <property type="entry name" value="PPR_At4g14850-like_plant"/>
</dbReference>
<name>A0AAN8UHA4_9MAGN</name>
<comment type="caution">
    <text evidence="2">The sequence shown here is derived from an EMBL/GenBank/DDBJ whole genome shotgun (WGS) entry which is preliminary data.</text>
</comment>